<keyword evidence="5" id="KW-1185">Reference proteome</keyword>
<dbReference type="SUPFAM" id="SSF53822">
    <property type="entry name" value="Periplasmic binding protein-like I"/>
    <property type="match status" value="1"/>
</dbReference>
<reference evidence="5" key="1">
    <citation type="submission" date="2016-10" db="EMBL/GenBank/DDBJ databases">
        <authorList>
            <person name="Varghese N."/>
            <person name="Submissions S."/>
        </authorList>
    </citation>
    <scope>NUCLEOTIDE SEQUENCE [LARGE SCALE GENOMIC DNA]</scope>
    <source>
        <strain evidence="5">DSM 45843</strain>
    </source>
</reference>
<dbReference type="EMBL" id="FNIR01000003">
    <property type="protein sequence ID" value="SDO00721.1"/>
    <property type="molecule type" value="Genomic_DNA"/>
</dbReference>
<dbReference type="Proteomes" id="UP000199088">
    <property type="component" value="Unassembled WGS sequence"/>
</dbReference>
<dbReference type="GO" id="GO:0030288">
    <property type="term" value="C:outer membrane-bounded periplasmic space"/>
    <property type="evidence" value="ECO:0007669"/>
    <property type="project" value="TreeGrafter"/>
</dbReference>
<dbReference type="InterPro" id="IPR050555">
    <property type="entry name" value="Bact_Solute-Bind_Prot2"/>
</dbReference>
<name>A0A1H0G1K0_9ACTN</name>
<comment type="subcellular location">
    <subcellularLocation>
        <location evidence="1">Cell envelope</location>
    </subcellularLocation>
</comment>
<dbReference type="PANTHER" id="PTHR30036:SF1">
    <property type="entry name" value="D-XYLOSE-BINDING PERIPLASMIC PROTEIN"/>
    <property type="match status" value="1"/>
</dbReference>
<proteinExistence type="predicted"/>
<dbReference type="Pfam" id="PF13407">
    <property type="entry name" value="Peripla_BP_4"/>
    <property type="match status" value="1"/>
</dbReference>
<keyword evidence="2" id="KW-0732">Signal</keyword>
<gene>
    <name evidence="4" type="ORF">SAMN05660199_01105</name>
</gene>
<evidence type="ECO:0000256" key="1">
    <source>
        <dbReference type="ARBA" id="ARBA00004196"/>
    </source>
</evidence>
<dbReference type="GO" id="GO:0030246">
    <property type="term" value="F:carbohydrate binding"/>
    <property type="evidence" value="ECO:0007669"/>
    <property type="project" value="TreeGrafter"/>
</dbReference>
<dbReference type="PANTHER" id="PTHR30036">
    <property type="entry name" value="D-XYLOSE-BINDING PERIPLASMIC PROTEIN"/>
    <property type="match status" value="1"/>
</dbReference>
<evidence type="ECO:0000313" key="4">
    <source>
        <dbReference type="EMBL" id="SDO00721.1"/>
    </source>
</evidence>
<accession>A0A1H0G1K0</accession>
<dbReference type="AlphaFoldDB" id="A0A1H0G1K0"/>
<dbReference type="PROSITE" id="PS51257">
    <property type="entry name" value="PROKAR_LIPOPROTEIN"/>
    <property type="match status" value="1"/>
</dbReference>
<dbReference type="InterPro" id="IPR028082">
    <property type="entry name" value="Peripla_BP_I"/>
</dbReference>
<organism evidence="4 5">
    <name type="scientific">Klenkia soli</name>
    <dbReference type="NCBI Taxonomy" id="1052260"/>
    <lineage>
        <taxon>Bacteria</taxon>
        <taxon>Bacillati</taxon>
        <taxon>Actinomycetota</taxon>
        <taxon>Actinomycetes</taxon>
        <taxon>Geodermatophilales</taxon>
        <taxon>Geodermatophilaceae</taxon>
        <taxon>Klenkia</taxon>
    </lineage>
</organism>
<evidence type="ECO:0000259" key="3">
    <source>
        <dbReference type="Pfam" id="PF13407"/>
    </source>
</evidence>
<protein>
    <submittedName>
        <fullName evidence="4">Monosaccharide ABC transporter substrate-binding protein, CUT2 family (TC 3.A.1.2.-)</fullName>
    </submittedName>
</protein>
<evidence type="ECO:0000313" key="5">
    <source>
        <dbReference type="Proteomes" id="UP000199088"/>
    </source>
</evidence>
<dbReference type="Gene3D" id="3.40.50.2300">
    <property type="match status" value="2"/>
</dbReference>
<feature type="domain" description="Periplasmic binding protein" evidence="3">
    <location>
        <begin position="42"/>
        <end position="305"/>
    </location>
</feature>
<dbReference type="InterPro" id="IPR025997">
    <property type="entry name" value="SBP_2_dom"/>
</dbReference>
<dbReference type="STRING" id="1052260.SAMN05660199_01105"/>
<evidence type="ECO:0000256" key="2">
    <source>
        <dbReference type="ARBA" id="ARBA00022729"/>
    </source>
</evidence>
<sequence length="366" mass="38270">MTIAKKSSVVLVAAALTLTGCGSSGGSGEGGDGSASGPVFLLLPNTQTTRFEERDAPLFQQFMEQYSPGTEVIVRNAEGDPDKQQDQVNDAITQGASAIVLVSADANLASGSLALAEQAQVPVVLYDHDAKDGTAAAQVVFDSREVGKEQGDRAAELISAMPDGVVKVARIKGNPGEYGTEQYQLGQDEALQPLIDSGRVEVVCDQNITNWDPVEGQSFMEDCLTSNDNDIDLVVSMNDGLAGAAIAALTTQNLQGVVPVTGGQDANVEALQYIIQGYQDNTVFKDLSQEADAAAQIVAALVAGDEVPADLINGTVDNGAMEVPAAFLSVENVTIDNIQDVVDADTWTWDEICQGIESTDLCAANL</sequence>